<dbReference type="AlphaFoldDB" id="A0A6I4MLJ5"/>
<evidence type="ECO:0000313" key="2">
    <source>
        <dbReference type="Proteomes" id="UP000462055"/>
    </source>
</evidence>
<organism evidence="1 2">
    <name type="scientific">Actinomadura physcomitrii</name>
    <dbReference type="NCBI Taxonomy" id="2650748"/>
    <lineage>
        <taxon>Bacteria</taxon>
        <taxon>Bacillati</taxon>
        <taxon>Actinomycetota</taxon>
        <taxon>Actinomycetes</taxon>
        <taxon>Streptosporangiales</taxon>
        <taxon>Thermomonosporaceae</taxon>
        <taxon>Actinomadura</taxon>
    </lineage>
</organism>
<dbReference type="RefSeq" id="WP_151596127.1">
    <property type="nucleotide sequence ID" value="NZ_WBMS02000020.1"/>
</dbReference>
<proteinExistence type="predicted"/>
<dbReference type="EMBL" id="WBMS02000020">
    <property type="protein sequence ID" value="MWA03589.1"/>
    <property type="molecule type" value="Genomic_DNA"/>
</dbReference>
<dbReference type="Proteomes" id="UP000462055">
    <property type="component" value="Unassembled WGS sequence"/>
</dbReference>
<reference evidence="1" key="1">
    <citation type="submission" date="2019-12" db="EMBL/GenBank/DDBJ databases">
        <title>Actinomadura physcomitrii sp. nov., a novel actinomycete isolated from moss [Physcomitrium sphaericum (Ludw) Fuernr].</title>
        <authorList>
            <person name="Zhuang X."/>
        </authorList>
    </citation>
    <scope>NUCLEOTIDE SEQUENCE [LARGE SCALE GENOMIC DNA]</scope>
    <source>
        <strain evidence="1">LD22</strain>
    </source>
</reference>
<accession>A0A6I4MLJ5</accession>
<protein>
    <submittedName>
        <fullName evidence="1">Uncharacterized protein</fullName>
    </submittedName>
</protein>
<name>A0A6I4MLJ5_9ACTN</name>
<comment type="caution">
    <text evidence="1">The sequence shown here is derived from an EMBL/GenBank/DDBJ whole genome shotgun (WGS) entry which is preliminary data.</text>
</comment>
<sequence>MSVFHDFTAAPRRAEPADRGRFTALLGDLLDAGVIGFPACVLAGDVLPSAFSLGTILSRHLRDGVPMPPRLSADGGVLTVDPSRCGADGAPLTERDISVLEGELTFVVHYAGSDARELCAAVERLPFDSGDVAVHYPSQIIAPKPGSPSVAPVCDAGLFATVRPRALIHTEAFALGAGDRLLAEGDPAAVQDFPVNDTGLGCQVHPAYWYLEIEGKGGHEHMAPTLRVCRKHFGDDCFSGWTCG</sequence>
<evidence type="ECO:0000313" key="1">
    <source>
        <dbReference type="EMBL" id="MWA03589.1"/>
    </source>
</evidence>
<keyword evidence="2" id="KW-1185">Reference proteome</keyword>
<gene>
    <name evidence="1" type="ORF">F8568_025035</name>
</gene>